<dbReference type="InterPro" id="IPR002938">
    <property type="entry name" value="FAD-bd"/>
</dbReference>
<dbReference type="Gene3D" id="3.50.50.60">
    <property type="entry name" value="FAD/NAD(P)-binding domain"/>
    <property type="match status" value="1"/>
</dbReference>
<dbReference type="Proteomes" id="UP000048908">
    <property type="component" value="Unassembled WGS sequence"/>
</dbReference>
<dbReference type="PRINTS" id="PR00420">
    <property type="entry name" value="RNGMNOXGNASE"/>
</dbReference>
<proteinExistence type="predicted"/>
<feature type="domain" description="FAD-binding" evidence="3">
    <location>
        <begin position="4"/>
        <end position="127"/>
    </location>
</feature>
<dbReference type="AlphaFoldDB" id="A0A0M6XU76"/>
<dbReference type="EMBL" id="CXPG01000020">
    <property type="protein sequence ID" value="CTQ33755.1"/>
    <property type="molecule type" value="Genomic_DNA"/>
</dbReference>
<dbReference type="SUPFAM" id="SSF51905">
    <property type="entry name" value="FAD/NAD(P)-binding domain"/>
    <property type="match status" value="1"/>
</dbReference>
<dbReference type="Pfam" id="PF01494">
    <property type="entry name" value="FAD_binding_3"/>
    <property type="match status" value="2"/>
</dbReference>
<evidence type="ECO:0000313" key="5">
    <source>
        <dbReference type="Proteomes" id="UP000048908"/>
    </source>
</evidence>
<dbReference type="InterPro" id="IPR036188">
    <property type="entry name" value="FAD/NAD-bd_sf"/>
</dbReference>
<dbReference type="PANTHER" id="PTHR13789:SF309">
    <property type="entry name" value="PUTATIVE (AFU_ORTHOLOGUE AFUA_6G14510)-RELATED"/>
    <property type="match status" value="1"/>
</dbReference>
<accession>A0A0M6XU76</accession>
<reference evidence="4 5" key="1">
    <citation type="submission" date="2015-07" db="EMBL/GenBank/DDBJ databases">
        <authorList>
            <person name="Noorani M."/>
        </authorList>
    </citation>
    <scope>NUCLEOTIDE SEQUENCE [LARGE SCALE GENOMIC DNA]</scope>
    <source>
        <strain evidence="4 5">CECT 5088</strain>
    </source>
</reference>
<dbReference type="GO" id="GO:0102099">
    <property type="term" value="F:FAD-dependent urate hydroxylase activity"/>
    <property type="evidence" value="ECO:0007669"/>
    <property type="project" value="UniProtKB-EC"/>
</dbReference>
<name>A0A0M6XU76_9RHOB</name>
<gene>
    <name evidence="4" type="primary">hpxO</name>
    <name evidence="4" type="ORF">JAN5088_02541</name>
</gene>
<dbReference type="PANTHER" id="PTHR13789">
    <property type="entry name" value="MONOOXYGENASE"/>
    <property type="match status" value="1"/>
</dbReference>
<dbReference type="RefSeq" id="WP_055683126.1">
    <property type="nucleotide sequence ID" value="NZ_CXPG01000020.1"/>
</dbReference>
<evidence type="ECO:0000256" key="1">
    <source>
        <dbReference type="ARBA" id="ARBA00023002"/>
    </source>
</evidence>
<sequence>MARIGIAGAGIGGLGAAAGLARCGHDVTVFDRFAAPLPVGSGLVVQPVGLAVLEALGAGPAARSLGRGIRRMAGHEARTGRQVLDVTYDPTGRGWHGLAMHRAALHGVLLDAARKAGAAFELGADITGRDGTRLLIGHRRSAAFDLLVDAAGAGSVLSPLRARPLPYGAIWGNVAWPQGTDLPRDELRQCYRRADRMIGILPVGRQTAQGPELAAVFWSMPRAAHDAWRARPLDDWKAEATALWPAVEPFLAGIGAHDAMTMACYSHGTLRRPFSDGIVHLGDAWHRASPQLGQGANMALLDAWALVRALTDGPVEEAGRRMFNARRAHVRAYQALSGAFTPQYQSDSRVLPWVRDRLLMPLSQAWPARAMLPPLVRGHLVPPVLSGLGLPD</sequence>
<dbReference type="OrthoDB" id="5499180at2"/>
<protein>
    <submittedName>
        <fullName evidence="4">FAD-dependent urate hydroxylase</fullName>
        <ecNumber evidence="4">1.14.13.113</ecNumber>
    </submittedName>
</protein>
<evidence type="ECO:0000313" key="4">
    <source>
        <dbReference type="EMBL" id="CTQ33755.1"/>
    </source>
</evidence>
<dbReference type="InterPro" id="IPR050493">
    <property type="entry name" value="FAD-dep_Monooxygenase_BioMet"/>
</dbReference>
<feature type="domain" description="FAD-binding" evidence="3">
    <location>
        <begin position="269"/>
        <end position="321"/>
    </location>
</feature>
<dbReference type="EC" id="1.14.13.113" evidence="4"/>
<evidence type="ECO:0000256" key="2">
    <source>
        <dbReference type="ARBA" id="ARBA00023033"/>
    </source>
</evidence>
<dbReference type="STRING" id="282197.SAMN04488517_102590"/>
<keyword evidence="1 4" id="KW-0560">Oxidoreductase</keyword>
<dbReference type="GO" id="GO:0071949">
    <property type="term" value="F:FAD binding"/>
    <property type="evidence" value="ECO:0007669"/>
    <property type="project" value="InterPro"/>
</dbReference>
<keyword evidence="5" id="KW-1185">Reference proteome</keyword>
<organism evidence="4 5">
    <name type="scientific">Jannaschia rubra</name>
    <dbReference type="NCBI Taxonomy" id="282197"/>
    <lineage>
        <taxon>Bacteria</taxon>
        <taxon>Pseudomonadati</taxon>
        <taxon>Pseudomonadota</taxon>
        <taxon>Alphaproteobacteria</taxon>
        <taxon>Rhodobacterales</taxon>
        <taxon>Roseobacteraceae</taxon>
        <taxon>Jannaschia</taxon>
    </lineage>
</organism>
<keyword evidence="2" id="KW-0503">Monooxygenase</keyword>
<evidence type="ECO:0000259" key="3">
    <source>
        <dbReference type="Pfam" id="PF01494"/>
    </source>
</evidence>